<dbReference type="Proteomes" id="UP000695802">
    <property type="component" value="Unassembled WGS sequence"/>
</dbReference>
<sequence>MDELQHLEDMLGREVAGSSVAIFVSSGRRFPVVAAGFKVEKNKKQIFDNGLEA</sequence>
<protein>
    <submittedName>
        <fullName evidence="1">Uncharacterized protein</fullName>
    </submittedName>
</protein>
<evidence type="ECO:0000313" key="2">
    <source>
        <dbReference type="Proteomes" id="UP000695802"/>
    </source>
</evidence>
<dbReference type="RefSeq" id="WP_206230345.1">
    <property type="nucleotide sequence ID" value="NZ_JAFIWB010000019.1"/>
</dbReference>
<accession>A0ABS3B5R9</accession>
<evidence type="ECO:0000313" key="1">
    <source>
        <dbReference type="EMBL" id="MBN6103592.1"/>
    </source>
</evidence>
<organism evidence="1 2">
    <name type="scientific">Xanthomonas bonasiae</name>
    <dbReference type="NCBI Taxonomy" id="2810351"/>
    <lineage>
        <taxon>Bacteria</taxon>
        <taxon>Pseudomonadati</taxon>
        <taxon>Pseudomonadota</taxon>
        <taxon>Gammaproteobacteria</taxon>
        <taxon>Lysobacterales</taxon>
        <taxon>Lysobacteraceae</taxon>
        <taxon>Xanthomonas</taxon>
    </lineage>
</organism>
<reference evidence="1 2" key="1">
    <citation type="submission" date="2021-02" db="EMBL/GenBank/DDBJ databases">
        <title>Taxonomically Unique Crown Gall-Associated Xanthomonas Stains Have Deficiency in Virulence Repertories.</title>
        <authorList>
            <person name="Mafakheri H."/>
            <person name="Taghavi S.M."/>
            <person name="Dimkic I."/>
            <person name="Nemanja K."/>
            <person name="Osdaghi E."/>
        </authorList>
    </citation>
    <scope>NUCLEOTIDE SEQUENCE [LARGE SCALE GENOMIC DNA]</scope>
    <source>
        <strain evidence="1 2">FX4</strain>
    </source>
</reference>
<gene>
    <name evidence="1" type="ORF">JR064_15595</name>
</gene>
<name>A0ABS3B5R9_9XANT</name>
<keyword evidence="2" id="KW-1185">Reference proteome</keyword>
<dbReference type="EMBL" id="JAFIWB010000019">
    <property type="protein sequence ID" value="MBN6103592.1"/>
    <property type="molecule type" value="Genomic_DNA"/>
</dbReference>
<proteinExistence type="predicted"/>
<comment type="caution">
    <text evidence="1">The sequence shown here is derived from an EMBL/GenBank/DDBJ whole genome shotgun (WGS) entry which is preliminary data.</text>
</comment>